<evidence type="ECO:0000256" key="8">
    <source>
        <dbReference type="ARBA" id="ARBA00023239"/>
    </source>
</evidence>
<proteinExistence type="inferred from homology"/>
<dbReference type="GO" id="GO:0016509">
    <property type="term" value="F:long-chain (3S)-3-hydroxyacyl-CoA dehydrogenase (NAD+) activity"/>
    <property type="evidence" value="ECO:0007669"/>
    <property type="project" value="TreeGrafter"/>
</dbReference>
<dbReference type="GO" id="GO:0016507">
    <property type="term" value="C:mitochondrial fatty acid beta-oxidation multienzyme complex"/>
    <property type="evidence" value="ECO:0007669"/>
    <property type="project" value="TreeGrafter"/>
</dbReference>
<keyword evidence="8" id="KW-0456">Lyase</keyword>
<sequence>MAGKSVSLSIVRDGVCVVRINDVCSKVNALGKSLSEDLRWAFDQIENDDSVRSVVLISGKPGCFFAGADISMLQKTTSVDEATKISRDAQTYFDRIEHSPKPVVAAIMGTCMGAGVEIALACHFRIAVNNASTVLSLPEVKLGLLPGAGGTQRLPKLVAIGDALDMLLTARNVKPLRAKQMGLVDLLVEEHQGTEETHDYLQDLAVEVAKGLSNGEIKVKRSKPFFEGLCNAILTTKPALEHLVLKRARGNIDLLSGGHFPAPYEILNVVKAGLLEQRDYGYKKEAEAFGRLTQTDQCKALIGLFMAQTSCKKNRYGNGQKISKIAIQLDENAANLAAISVDKGIQVVLFGEDKQALHQAKESIALQLKRHHPREFASFMENLIVLDKTAKGWDLSECQVVFCKDYEQVKEYIADGAVAVLGPRSDIPVNTEHVLFLRYNIKNHMAQIIPLPRTLKDSIGIVANLLAAQKAMVVKGKFDANGLYKEAMKLTEEGVPPKDIDAFSKAYGFTSGVLSDAQKEGFAVQPVGSAGEGVPSKEDIQMRLMCAFVNEAILCVENGDVESTHDMDMLSVAAFGFPAQWGGPCRFVDLFGATQLVSEMERLGMTPCAALEASARFQ</sequence>
<dbReference type="PANTHER" id="PTHR43612">
    <property type="entry name" value="TRIFUNCTIONAL ENZYME SUBUNIT ALPHA"/>
    <property type="match status" value="1"/>
</dbReference>
<accession>A0A1I7ZZ54</accession>
<dbReference type="Proteomes" id="UP000095287">
    <property type="component" value="Unplaced"/>
</dbReference>
<evidence type="ECO:0000313" key="10">
    <source>
        <dbReference type="Proteomes" id="UP000095287"/>
    </source>
</evidence>
<dbReference type="Pfam" id="PF00378">
    <property type="entry name" value="ECH_1"/>
    <property type="match status" value="1"/>
</dbReference>
<dbReference type="WBParaSite" id="L893_g31374.t1">
    <property type="protein sequence ID" value="L893_g31374.t1"/>
    <property type="gene ID" value="L893_g31374"/>
</dbReference>
<evidence type="ECO:0000256" key="5">
    <source>
        <dbReference type="ARBA" id="ARBA00022832"/>
    </source>
</evidence>
<evidence type="ECO:0000256" key="3">
    <source>
        <dbReference type="ARBA" id="ARBA00008750"/>
    </source>
</evidence>
<comment type="similarity">
    <text evidence="3">In the N-terminal section; belongs to the enoyl-CoA hydratase/isomerase family.</text>
</comment>
<keyword evidence="7" id="KW-0443">Lipid metabolism</keyword>
<evidence type="ECO:0000256" key="7">
    <source>
        <dbReference type="ARBA" id="ARBA00023098"/>
    </source>
</evidence>
<dbReference type="Gene3D" id="1.10.1040.50">
    <property type="match status" value="1"/>
</dbReference>
<dbReference type="Gene3D" id="3.90.226.10">
    <property type="entry name" value="2-enoyl-CoA Hydratase, Chain A, domain 1"/>
    <property type="match status" value="1"/>
</dbReference>
<dbReference type="InterPro" id="IPR050136">
    <property type="entry name" value="FA_oxidation_alpha_subunit"/>
</dbReference>
<evidence type="ECO:0000256" key="2">
    <source>
        <dbReference type="ARBA" id="ARBA00007005"/>
    </source>
</evidence>
<dbReference type="GO" id="GO:0004300">
    <property type="term" value="F:enoyl-CoA hydratase activity"/>
    <property type="evidence" value="ECO:0007669"/>
    <property type="project" value="UniProtKB-EC"/>
</dbReference>
<protein>
    <recommendedName>
        <fullName evidence="4">enoyl-CoA hydratase</fullName>
        <ecNumber evidence="4">4.2.1.17</ecNumber>
    </recommendedName>
</protein>
<dbReference type="InterPro" id="IPR001753">
    <property type="entry name" value="Enoyl-CoA_hydra/iso"/>
</dbReference>
<comment type="similarity">
    <text evidence="2">In the central section; belongs to the 3-hydroxyacyl-CoA dehydrogenase family.</text>
</comment>
<keyword evidence="6" id="KW-0520">NAD</keyword>
<evidence type="ECO:0000256" key="1">
    <source>
        <dbReference type="ARBA" id="ARBA00005005"/>
    </source>
</evidence>
<comment type="pathway">
    <text evidence="1">Lipid metabolism; fatty acid beta-oxidation.</text>
</comment>
<keyword evidence="10" id="KW-1185">Reference proteome</keyword>
<keyword evidence="9" id="KW-0511">Multifunctional enzyme</keyword>
<dbReference type="CDD" id="cd06558">
    <property type="entry name" value="crotonase-like"/>
    <property type="match status" value="1"/>
</dbReference>
<evidence type="ECO:0000256" key="6">
    <source>
        <dbReference type="ARBA" id="ARBA00023027"/>
    </source>
</evidence>
<evidence type="ECO:0000256" key="4">
    <source>
        <dbReference type="ARBA" id="ARBA00012076"/>
    </source>
</evidence>
<dbReference type="EC" id="4.2.1.17" evidence="4"/>
<organism evidence="10 11">
    <name type="scientific">Steinernema glaseri</name>
    <dbReference type="NCBI Taxonomy" id="37863"/>
    <lineage>
        <taxon>Eukaryota</taxon>
        <taxon>Metazoa</taxon>
        <taxon>Ecdysozoa</taxon>
        <taxon>Nematoda</taxon>
        <taxon>Chromadorea</taxon>
        <taxon>Rhabditida</taxon>
        <taxon>Tylenchina</taxon>
        <taxon>Panagrolaimomorpha</taxon>
        <taxon>Strongyloidoidea</taxon>
        <taxon>Steinernematidae</taxon>
        <taxon>Steinernema</taxon>
    </lineage>
</organism>
<name>A0A1I7ZZ54_9BILA</name>
<keyword evidence="5" id="KW-0276">Fatty acid metabolism</keyword>
<dbReference type="SUPFAM" id="SSF52096">
    <property type="entry name" value="ClpP/crotonase"/>
    <property type="match status" value="1"/>
</dbReference>
<dbReference type="AlphaFoldDB" id="A0A1I7ZZ54"/>
<reference evidence="11" key="1">
    <citation type="submission" date="2016-11" db="UniProtKB">
        <authorList>
            <consortium name="WormBaseParasite"/>
        </authorList>
    </citation>
    <scope>IDENTIFICATION</scope>
</reference>
<dbReference type="GO" id="GO:0006635">
    <property type="term" value="P:fatty acid beta-oxidation"/>
    <property type="evidence" value="ECO:0007669"/>
    <property type="project" value="TreeGrafter"/>
</dbReference>
<evidence type="ECO:0000313" key="11">
    <source>
        <dbReference type="WBParaSite" id="L893_g31374.t1"/>
    </source>
</evidence>
<dbReference type="InterPro" id="IPR008927">
    <property type="entry name" value="6-PGluconate_DH-like_C_sf"/>
</dbReference>
<dbReference type="InterPro" id="IPR029045">
    <property type="entry name" value="ClpP/crotonase-like_dom_sf"/>
</dbReference>
<dbReference type="FunFam" id="3.90.226.10:FF:000011">
    <property type="entry name" value="Fatty acid oxidation complex subunit alpha"/>
    <property type="match status" value="1"/>
</dbReference>
<evidence type="ECO:0000256" key="9">
    <source>
        <dbReference type="ARBA" id="ARBA00023268"/>
    </source>
</evidence>
<dbReference type="SUPFAM" id="SSF48179">
    <property type="entry name" value="6-phosphogluconate dehydrogenase C-terminal domain-like"/>
    <property type="match status" value="1"/>
</dbReference>
<dbReference type="PANTHER" id="PTHR43612:SF3">
    <property type="entry name" value="TRIFUNCTIONAL ENZYME SUBUNIT ALPHA, MITOCHONDRIAL"/>
    <property type="match status" value="1"/>
</dbReference>